<dbReference type="Proteomes" id="UP000318478">
    <property type="component" value="Unassembled WGS sequence"/>
</dbReference>
<dbReference type="EMBL" id="SJPO01000007">
    <property type="protein sequence ID" value="TWT75521.1"/>
    <property type="molecule type" value="Genomic_DNA"/>
</dbReference>
<comment type="caution">
    <text evidence="2">The sequence shown here is derived from an EMBL/GenBank/DDBJ whole genome shotgun (WGS) entry which is preliminary data.</text>
</comment>
<gene>
    <name evidence="2" type="ORF">Pla123a_30310</name>
</gene>
<dbReference type="AlphaFoldDB" id="A0A5C5YKZ5"/>
<accession>A0A5C5YKZ5</accession>
<reference evidence="2 3" key="1">
    <citation type="submission" date="2019-02" db="EMBL/GenBank/DDBJ databases">
        <title>Deep-cultivation of Planctomycetes and their phenomic and genomic characterization uncovers novel biology.</title>
        <authorList>
            <person name="Wiegand S."/>
            <person name="Jogler M."/>
            <person name="Boedeker C."/>
            <person name="Pinto D."/>
            <person name="Vollmers J."/>
            <person name="Rivas-Marin E."/>
            <person name="Kohn T."/>
            <person name="Peeters S.H."/>
            <person name="Heuer A."/>
            <person name="Rast P."/>
            <person name="Oberbeckmann S."/>
            <person name="Bunk B."/>
            <person name="Jeske O."/>
            <person name="Meyerdierks A."/>
            <person name="Storesund J.E."/>
            <person name="Kallscheuer N."/>
            <person name="Luecker S."/>
            <person name="Lage O.M."/>
            <person name="Pohl T."/>
            <person name="Merkel B.J."/>
            <person name="Hornburger P."/>
            <person name="Mueller R.-W."/>
            <person name="Bruemmer F."/>
            <person name="Labrenz M."/>
            <person name="Spormann A.M."/>
            <person name="Op Den Camp H."/>
            <person name="Overmann J."/>
            <person name="Amann R."/>
            <person name="Jetten M.S.M."/>
            <person name="Mascher T."/>
            <person name="Medema M.H."/>
            <person name="Devos D.P."/>
            <person name="Kaster A.-K."/>
            <person name="Ovreas L."/>
            <person name="Rohde M."/>
            <person name="Galperin M.Y."/>
            <person name="Jogler C."/>
        </authorList>
    </citation>
    <scope>NUCLEOTIDE SEQUENCE [LARGE SCALE GENOMIC DNA]</scope>
    <source>
        <strain evidence="2 3">Pla123a</strain>
    </source>
</reference>
<protein>
    <submittedName>
        <fullName evidence="2">Uncharacterized protein</fullName>
    </submittedName>
</protein>
<name>A0A5C5YKZ5_9BACT</name>
<feature type="region of interest" description="Disordered" evidence="1">
    <location>
        <begin position="1"/>
        <end position="69"/>
    </location>
</feature>
<evidence type="ECO:0000256" key="1">
    <source>
        <dbReference type="SAM" id="MobiDB-lite"/>
    </source>
</evidence>
<feature type="compositionally biased region" description="Basic and acidic residues" evidence="1">
    <location>
        <begin position="28"/>
        <end position="39"/>
    </location>
</feature>
<keyword evidence="3" id="KW-1185">Reference proteome</keyword>
<evidence type="ECO:0000313" key="2">
    <source>
        <dbReference type="EMBL" id="TWT75521.1"/>
    </source>
</evidence>
<proteinExistence type="predicted"/>
<sequence>MIPERALRSCPASATLTHGPKPQFLTEKSPRFRETHTPERPPCGTPRTAGLGSILGETQNSRRDAASTPRPLAVLLPLISFA</sequence>
<evidence type="ECO:0000313" key="3">
    <source>
        <dbReference type="Proteomes" id="UP000318478"/>
    </source>
</evidence>
<organism evidence="2 3">
    <name type="scientific">Posidoniimonas polymericola</name>
    <dbReference type="NCBI Taxonomy" id="2528002"/>
    <lineage>
        <taxon>Bacteria</taxon>
        <taxon>Pseudomonadati</taxon>
        <taxon>Planctomycetota</taxon>
        <taxon>Planctomycetia</taxon>
        <taxon>Pirellulales</taxon>
        <taxon>Lacipirellulaceae</taxon>
        <taxon>Posidoniimonas</taxon>
    </lineage>
</organism>